<name>A0A6C0H4X8_9ZZZZ</name>
<organism evidence="2">
    <name type="scientific">viral metagenome</name>
    <dbReference type="NCBI Taxonomy" id="1070528"/>
    <lineage>
        <taxon>unclassified sequences</taxon>
        <taxon>metagenomes</taxon>
        <taxon>organismal metagenomes</taxon>
    </lineage>
</organism>
<dbReference type="AlphaFoldDB" id="A0A6C0H4X8"/>
<evidence type="ECO:0000256" key="1">
    <source>
        <dbReference type="SAM" id="Phobius"/>
    </source>
</evidence>
<keyword evidence="1" id="KW-0812">Transmembrane</keyword>
<dbReference type="EMBL" id="MN739879">
    <property type="protein sequence ID" value="QHT75519.1"/>
    <property type="molecule type" value="Genomic_DNA"/>
</dbReference>
<keyword evidence="1" id="KW-0472">Membrane</keyword>
<keyword evidence="1" id="KW-1133">Transmembrane helix</keyword>
<evidence type="ECO:0000313" key="2">
    <source>
        <dbReference type="EMBL" id="QHT75519.1"/>
    </source>
</evidence>
<reference evidence="2" key="1">
    <citation type="journal article" date="2020" name="Nature">
        <title>Giant virus diversity and host interactions through global metagenomics.</title>
        <authorList>
            <person name="Schulz F."/>
            <person name="Roux S."/>
            <person name="Paez-Espino D."/>
            <person name="Jungbluth S."/>
            <person name="Walsh D.A."/>
            <person name="Denef V.J."/>
            <person name="McMahon K.D."/>
            <person name="Konstantinidis K.T."/>
            <person name="Eloe-Fadrosh E.A."/>
            <person name="Kyrpides N.C."/>
            <person name="Woyke T."/>
        </authorList>
    </citation>
    <scope>NUCLEOTIDE SEQUENCE</scope>
    <source>
        <strain evidence="2">GVMAG-M-3300023179-71</strain>
    </source>
</reference>
<sequence>MNYRLKKLIYFFYFFIKTMILLILFLVFYNNLVLIKTNNEKYININNILSLFQSNNCFYIKYYDNKEYKLCKEFNEKGYNELYLRHFIG</sequence>
<protein>
    <submittedName>
        <fullName evidence="2">Uncharacterized protein</fullName>
    </submittedName>
</protein>
<proteinExistence type="predicted"/>
<accession>A0A6C0H4X8</accession>
<feature type="transmembrane region" description="Helical" evidence="1">
    <location>
        <begin position="9"/>
        <end position="29"/>
    </location>
</feature>